<dbReference type="Proteomes" id="UP000053660">
    <property type="component" value="Unassembled WGS sequence"/>
</dbReference>
<dbReference type="AlphaFoldDB" id="A0A0B1T3F9"/>
<evidence type="ECO:0000313" key="2">
    <source>
        <dbReference type="EMBL" id="KHJ90641.1"/>
    </source>
</evidence>
<gene>
    <name evidence="2" type="ORF">OESDEN_09510</name>
</gene>
<keyword evidence="3" id="KW-1185">Reference proteome</keyword>
<reference evidence="2 3" key="1">
    <citation type="submission" date="2014-03" db="EMBL/GenBank/DDBJ databases">
        <title>Draft genome of the hookworm Oesophagostomum dentatum.</title>
        <authorList>
            <person name="Mitreva M."/>
        </authorList>
    </citation>
    <scope>NUCLEOTIDE SEQUENCE [LARGE SCALE GENOMIC DNA]</scope>
    <source>
        <strain evidence="2 3">OD-Hann</strain>
    </source>
</reference>
<feature type="region of interest" description="Disordered" evidence="1">
    <location>
        <begin position="1"/>
        <end position="25"/>
    </location>
</feature>
<protein>
    <submittedName>
        <fullName evidence="2">Uncharacterized protein</fullName>
    </submittedName>
</protein>
<proteinExistence type="predicted"/>
<accession>A0A0B1T3F9</accession>
<sequence>MEEDTDTRVDTEEDTVEGAQTARSAWSQPNCRIRHGITDAEGRNQRDHTIKDLHSLGVNAEQLAGMTAKLLAVTISHQWQNAPTLAEDRIAACFKKNPNPRRYIRYAITVVTLVKCVKRGSKSFIQRACAKIML</sequence>
<evidence type="ECO:0000256" key="1">
    <source>
        <dbReference type="SAM" id="MobiDB-lite"/>
    </source>
</evidence>
<evidence type="ECO:0000313" key="3">
    <source>
        <dbReference type="Proteomes" id="UP000053660"/>
    </source>
</evidence>
<feature type="compositionally biased region" description="Basic and acidic residues" evidence="1">
    <location>
        <begin position="1"/>
        <end position="10"/>
    </location>
</feature>
<dbReference type="EMBL" id="KN552818">
    <property type="protein sequence ID" value="KHJ90641.1"/>
    <property type="molecule type" value="Genomic_DNA"/>
</dbReference>
<name>A0A0B1T3F9_OESDE</name>
<organism evidence="2 3">
    <name type="scientific">Oesophagostomum dentatum</name>
    <name type="common">Nodular worm</name>
    <dbReference type="NCBI Taxonomy" id="61180"/>
    <lineage>
        <taxon>Eukaryota</taxon>
        <taxon>Metazoa</taxon>
        <taxon>Ecdysozoa</taxon>
        <taxon>Nematoda</taxon>
        <taxon>Chromadorea</taxon>
        <taxon>Rhabditida</taxon>
        <taxon>Rhabditina</taxon>
        <taxon>Rhabditomorpha</taxon>
        <taxon>Strongyloidea</taxon>
        <taxon>Strongylidae</taxon>
        <taxon>Oesophagostomum</taxon>
    </lineage>
</organism>